<dbReference type="GeneID" id="37024633"/>
<proteinExistence type="predicted"/>
<dbReference type="GO" id="GO:0005739">
    <property type="term" value="C:mitochondrion"/>
    <property type="evidence" value="ECO:0007669"/>
    <property type="project" value="TreeGrafter"/>
</dbReference>
<protein>
    <submittedName>
        <fullName evidence="1">ClpP/crotonase</fullName>
    </submittedName>
</protein>
<dbReference type="EMBL" id="KZ819605">
    <property type="protein sequence ID" value="PWN32694.1"/>
    <property type="molecule type" value="Genomic_DNA"/>
</dbReference>
<dbReference type="Gene3D" id="3.90.226.10">
    <property type="entry name" value="2-enoyl-CoA Hydratase, Chain A, domain 1"/>
    <property type="match status" value="1"/>
</dbReference>
<dbReference type="RefSeq" id="XP_025352996.1">
    <property type="nucleotide sequence ID" value="XM_025502852.1"/>
</dbReference>
<dbReference type="AlphaFoldDB" id="A0A316V622"/>
<dbReference type="OrthoDB" id="410701at2759"/>
<sequence length="380" mass="41033">MSTSKEGWLRTSRYLKTRRPAPRVLLIAISNPPYNLLNGDILYDLKRVLETLSPRETGVVIITSAVHDIFLSHYDLQEILDLTKTVPMGSHISPGVVRGALYVESFLAACGLRRFVERSPLAGLSYLNSFYEVTSLLRSLPQVTIAAINGRALGSGAELALACDFRIMVDTPPQGIPGESRGSGFGHPEITLGLIPGGGGTQVLTNLVGPAKALELSLMKPFLTAEEALQAGLVTRLVKRKDLIPETVDLAIQLAKRAPSAVAAIKDCVYIGASRDFAGGIRNEQGNLGACALVPESRDALAKYTADLETFLGEESTMDQFKTLETGDYVDFIPNSWIMKQDAFVAEQQRELLRKNAKDAKAAGTANAIHRKQKAAGKTA</sequence>
<dbReference type="SUPFAM" id="SSF52096">
    <property type="entry name" value="ClpP/crotonase"/>
    <property type="match status" value="1"/>
</dbReference>
<dbReference type="InterPro" id="IPR001753">
    <property type="entry name" value="Enoyl-CoA_hydra/iso"/>
</dbReference>
<dbReference type="PANTHER" id="PTHR11941:SF54">
    <property type="entry name" value="ENOYL-COA HYDRATASE, MITOCHONDRIAL"/>
    <property type="match status" value="1"/>
</dbReference>
<dbReference type="Proteomes" id="UP000245771">
    <property type="component" value="Unassembled WGS sequence"/>
</dbReference>
<evidence type="ECO:0000313" key="1">
    <source>
        <dbReference type="EMBL" id="PWN32694.1"/>
    </source>
</evidence>
<evidence type="ECO:0000313" key="2">
    <source>
        <dbReference type="Proteomes" id="UP000245771"/>
    </source>
</evidence>
<accession>A0A316V622</accession>
<organism evidence="1 2">
    <name type="scientific">Meira miltonrushii</name>
    <dbReference type="NCBI Taxonomy" id="1280837"/>
    <lineage>
        <taxon>Eukaryota</taxon>
        <taxon>Fungi</taxon>
        <taxon>Dikarya</taxon>
        <taxon>Basidiomycota</taxon>
        <taxon>Ustilaginomycotina</taxon>
        <taxon>Exobasidiomycetes</taxon>
        <taxon>Exobasidiales</taxon>
        <taxon>Brachybasidiaceae</taxon>
        <taxon>Meira</taxon>
    </lineage>
</organism>
<gene>
    <name evidence="1" type="ORF">FA14DRAFT_76893</name>
</gene>
<dbReference type="PANTHER" id="PTHR11941">
    <property type="entry name" value="ENOYL-COA HYDRATASE-RELATED"/>
    <property type="match status" value="1"/>
</dbReference>
<keyword evidence="2" id="KW-1185">Reference proteome</keyword>
<reference evidence="1 2" key="1">
    <citation type="journal article" date="2018" name="Mol. Biol. Evol.">
        <title>Broad Genomic Sampling Reveals a Smut Pathogenic Ancestry of the Fungal Clade Ustilaginomycotina.</title>
        <authorList>
            <person name="Kijpornyongpan T."/>
            <person name="Mondo S.J."/>
            <person name="Barry K."/>
            <person name="Sandor L."/>
            <person name="Lee J."/>
            <person name="Lipzen A."/>
            <person name="Pangilinan J."/>
            <person name="LaButti K."/>
            <person name="Hainaut M."/>
            <person name="Henrissat B."/>
            <person name="Grigoriev I.V."/>
            <person name="Spatafora J.W."/>
            <person name="Aime M.C."/>
        </authorList>
    </citation>
    <scope>NUCLEOTIDE SEQUENCE [LARGE SCALE GENOMIC DNA]</scope>
    <source>
        <strain evidence="1 2">MCA 3882</strain>
    </source>
</reference>
<name>A0A316V622_9BASI</name>
<dbReference type="InterPro" id="IPR029045">
    <property type="entry name" value="ClpP/crotonase-like_dom_sf"/>
</dbReference>
<dbReference type="GO" id="GO:0006635">
    <property type="term" value="P:fatty acid beta-oxidation"/>
    <property type="evidence" value="ECO:0007669"/>
    <property type="project" value="TreeGrafter"/>
</dbReference>
<dbReference type="GO" id="GO:0003824">
    <property type="term" value="F:catalytic activity"/>
    <property type="evidence" value="ECO:0007669"/>
    <property type="project" value="UniProtKB-ARBA"/>
</dbReference>
<dbReference type="Pfam" id="PF00378">
    <property type="entry name" value="ECH_1"/>
    <property type="match status" value="1"/>
</dbReference>
<dbReference type="InParanoid" id="A0A316V622"/>
<dbReference type="CDD" id="cd06558">
    <property type="entry name" value="crotonase-like"/>
    <property type="match status" value="1"/>
</dbReference>
<dbReference type="STRING" id="1280837.A0A316V622"/>